<gene>
    <name evidence="1" type="ORF">PAAG_12697</name>
</gene>
<dbReference type="VEuPathDB" id="FungiDB:PAAG_12697"/>
<dbReference type="OrthoDB" id="4190273at2759"/>
<protein>
    <submittedName>
        <fullName evidence="1">Uncharacterized protein</fullName>
    </submittedName>
</protein>
<organism evidence="1 2">
    <name type="scientific">Paracoccidioides lutzii (strain ATCC MYA-826 / Pb01)</name>
    <name type="common">Paracoccidioides brasiliensis</name>
    <dbReference type="NCBI Taxonomy" id="502779"/>
    <lineage>
        <taxon>Eukaryota</taxon>
        <taxon>Fungi</taxon>
        <taxon>Dikarya</taxon>
        <taxon>Ascomycota</taxon>
        <taxon>Pezizomycotina</taxon>
        <taxon>Eurotiomycetes</taxon>
        <taxon>Eurotiomycetidae</taxon>
        <taxon>Onygenales</taxon>
        <taxon>Ajellomycetaceae</taxon>
        <taxon>Paracoccidioides</taxon>
    </lineage>
</organism>
<accession>A0A0A2UYJ2</accession>
<name>A0A0A2UYJ2_PARBA</name>
<evidence type="ECO:0000313" key="1">
    <source>
        <dbReference type="EMBL" id="KGQ00646.1"/>
    </source>
</evidence>
<dbReference type="GeneID" id="26971273"/>
<dbReference type="Proteomes" id="UP000002059">
    <property type="component" value="Partially assembled WGS sequence"/>
</dbReference>
<dbReference type="HOGENOM" id="CLU_193176_0_0_1"/>
<dbReference type="KEGG" id="pbl:PAAG_12697"/>
<keyword evidence="2" id="KW-1185">Reference proteome</keyword>
<sequence>MSENIIEFSDQISGISKEILMRLEIAKLQQEVEMMKASREAFIINAIDNEISKDLAKYL</sequence>
<proteinExistence type="predicted"/>
<reference evidence="1 2" key="1">
    <citation type="journal article" date="2011" name="PLoS Genet.">
        <title>Comparative genomic analysis of human fungal pathogens causing paracoccidioidomycosis.</title>
        <authorList>
            <person name="Desjardins C.A."/>
            <person name="Champion M.D."/>
            <person name="Holder J.W."/>
            <person name="Muszewska A."/>
            <person name="Goldberg J."/>
            <person name="Bailao A.M."/>
            <person name="Brigido M.M."/>
            <person name="Ferreira M.E."/>
            <person name="Garcia A.M."/>
            <person name="Grynberg M."/>
            <person name="Gujja S."/>
            <person name="Heiman D.I."/>
            <person name="Henn M.R."/>
            <person name="Kodira C.D."/>
            <person name="Leon-Narvaez H."/>
            <person name="Longo L.V."/>
            <person name="Ma L.J."/>
            <person name="Malavazi I."/>
            <person name="Matsuo A.L."/>
            <person name="Morais F.V."/>
            <person name="Pereira M."/>
            <person name="Rodriguez-Brito S."/>
            <person name="Sakthikumar S."/>
            <person name="Salem-Izacc S.M."/>
            <person name="Sykes S.M."/>
            <person name="Teixeira M.M."/>
            <person name="Vallejo M.C."/>
            <person name="Walter M.E."/>
            <person name="Yandava C."/>
            <person name="Young S."/>
            <person name="Zeng Q."/>
            <person name="Zucker J."/>
            <person name="Felipe M.S."/>
            <person name="Goldman G.H."/>
            <person name="Haas B.J."/>
            <person name="McEwen J.G."/>
            <person name="Nino-Vega G."/>
            <person name="Puccia R."/>
            <person name="San-Blas G."/>
            <person name="Soares C.M."/>
            <person name="Birren B.W."/>
            <person name="Cuomo C.A."/>
        </authorList>
    </citation>
    <scope>NUCLEOTIDE SEQUENCE [LARGE SCALE GENOMIC DNA]</scope>
    <source>
        <strain evidence="2">ATCC MYA-826 / Pb01</strain>
    </source>
</reference>
<dbReference type="EMBL" id="KN294066">
    <property type="protein sequence ID" value="KGQ00646.1"/>
    <property type="molecule type" value="Genomic_DNA"/>
</dbReference>
<evidence type="ECO:0000313" key="2">
    <source>
        <dbReference type="Proteomes" id="UP000002059"/>
    </source>
</evidence>
<dbReference type="RefSeq" id="XP_015702234.1">
    <property type="nucleotide sequence ID" value="XM_015848152.1"/>
</dbReference>
<dbReference type="AlphaFoldDB" id="A0A0A2UYJ2"/>